<dbReference type="Gene3D" id="3.30.379.10">
    <property type="entry name" value="Chitobiase/beta-hexosaminidase domain 2-like"/>
    <property type="match status" value="1"/>
</dbReference>
<reference evidence="5" key="2">
    <citation type="journal article" date="2021" name="PeerJ">
        <title>Extensive microbial diversity within the chicken gut microbiome revealed by metagenomics and culture.</title>
        <authorList>
            <person name="Gilroy R."/>
            <person name="Ravi A."/>
            <person name="Getino M."/>
            <person name="Pursley I."/>
            <person name="Horton D.L."/>
            <person name="Alikhan N.F."/>
            <person name="Baker D."/>
            <person name="Gharbi K."/>
            <person name="Hall N."/>
            <person name="Watson M."/>
            <person name="Adriaenssens E.M."/>
            <person name="Foster-Nyarko E."/>
            <person name="Jarju S."/>
            <person name="Secka A."/>
            <person name="Antonio M."/>
            <person name="Oren A."/>
            <person name="Chaudhuri R.R."/>
            <person name="La Ragione R."/>
            <person name="Hildebrand F."/>
            <person name="Pallen M.J."/>
        </authorList>
    </citation>
    <scope>NUCLEOTIDE SEQUENCE</scope>
    <source>
        <strain evidence="5">ChiSxjej1B13-7958</strain>
    </source>
</reference>
<evidence type="ECO:0000259" key="3">
    <source>
        <dbReference type="Pfam" id="PF05089"/>
    </source>
</evidence>
<dbReference type="Proteomes" id="UP000824242">
    <property type="component" value="Unassembled WGS sequence"/>
</dbReference>
<dbReference type="InterPro" id="IPR029018">
    <property type="entry name" value="Hex-like_dom2"/>
</dbReference>
<dbReference type="EMBL" id="DVGZ01000019">
    <property type="protein sequence ID" value="HIR46355.1"/>
    <property type="molecule type" value="Genomic_DNA"/>
</dbReference>
<dbReference type="Pfam" id="PF05089">
    <property type="entry name" value="NAGLU"/>
    <property type="match status" value="1"/>
</dbReference>
<dbReference type="Gene3D" id="3.20.20.80">
    <property type="entry name" value="Glycosidases"/>
    <property type="match status" value="1"/>
</dbReference>
<evidence type="ECO:0000256" key="1">
    <source>
        <dbReference type="ARBA" id="ARBA00022801"/>
    </source>
</evidence>
<dbReference type="Pfam" id="PF12972">
    <property type="entry name" value="NAGLU_C"/>
    <property type="match status" value="1"/>
</dbReference>
<accession>A0A9D1ALQ0</accession>
<dbReference type="AlphaFoldDB" id="A0A9D1ALQ0"/>
<reference evidence="5" key="1">
    <citation type="submission" date="2020-10" db="EMBL/GenBank/DDBJ databases">
        <authorList>
            <person name="Gilroy R."/>
        </authorList>
    </citation>
    <scope>NUCLEOTIDE SEQUENCE</scope>
    <source>
        <strain evidence="5">ChiSxjej1B13-7958</strain>
    </source>
</reference>
<gene>
    <name evidence="5" type="ORF">IAB89_01660</name>
</gene>
<dbReference type="Gene3D" id="1.20.120.670">
    <property type="entry name" value="N-acetyl-b-d-glucoasminidase"/>
    <property type="match status" value="1"/>
</dbReference>
<dbReference type="GO" id="GO:0005975">
    <property type="term" value="P:carbohydrate metabolic process"/>
    <property type="evidence" value="ECO:0007669"/>
    <property type="project" value="UniProtKB-ARBA"/>
</dbReference>
<dbReference type="InterPro" id="IPR024732">
    <property type="entry name" value="NAGLU_C"/>
</dbReference>
<dbReference type="SUPFAM" id="SSF51445">
    <property type="entry name" value="(Trans)glycosidases"/>
    <property type="match status" value="1"/>
</dbReference>
<dbReference type="PANTHER" id="PTHR12872">
    <property type="entry name" value="ALPHA-N-ACETYLGLUCOSAMINIDASE"/>
    <property type="match status" value="1"/>
</dbReference>
<name>A0A9D1ALQ0_9FIRM</name>
<evidence type="ECO:0000313" key="6">
    <source>
        <dbReference type="Proteomes" id="UP000824242"/>
    </source>
</evidence>
<feature type="domain" description="Alpha-N-acetylglucosaminidase tim-barrel" evidence="3">
    <location>
        <begin position="189"/>
        <end position="476"/>
    </location>
</feature>
<dbReference type="InterPro" id="IPR007781">
    <property type="entry name" value="NAGLU"/>
</dbReference>
<dbReference type="GO" id="GO:0016787">
    <property type="term" value="F:hydrolase activity"/>
    <property type="evidence" value="ECO:0007669"/>
    <property type="project" value="UniProtKB-KW"/>
</dbReference>
<dbReference type="InterPro" id="IPR024733">
    <property type="entry name" value="NAGLU_tim-barrel"/>
</dbReference>
<feature type="region of interest" description="Disordered" evidence="2">
    <location>
        <begin position="796"/>
        <end position="820"/>
    </location>
</feature>
<comment type="caution">
    <text evidence="5">The sequence shown here is derived from an EMBL/GenBank/DDBJ whole genome shotgun (WGS) entry which is preliminary data.</text>
</comment>
<feature type="domain" description="Alpha-N-acetylglucosaminidase C-terminal" evidence="4">
    <location>
        <begin position="490"/>
        <end position="739"/>
    </location>
</feature>
<dbReference type="PANTHER" id="PTHR12872:SF1">
    <property type="entry name" value="ALPHA-N-ACETYLGLUCOSAMINIDASE"/>
    <property type="match status" value="1"/>
</dbReference>
<dbReference type="InterPro" id="IPR017853">
    <property type="entry name" value="GH"/>
</dbReference>
<sequence>MQITRNGKAVSRIVLGSRATWLETHAAEQLRDYVEKLSGARLLLTYEQDACPIEGGRIRIGRPSTQEGIRLRAESWNFPPESETDNDCVILYAQGEELILSGTNDRSVYYSVFHLLQKQFHVGFYFDGDTIDPQPDLFVPEGSWIERSSFRFRHTVGQWVYNFGALLTGEERRRELEFFARNKINSYRFYTWNTYFRKRVFQKMGVSTEPITEEDLERMQVMRETSEYARRLGMETMVYLLPQETSLEFRKVYPNARYFGCEWVKDDEAAPEIVPYLYPDDPLYRRYIRTCVETWIETYGPSRHFSAAPPSEHHIATGIDDFININLNFAKYTYEAIREVVPDARFFFDGWGVRANTPPSIWTMPGVMERFVEMLPQEVYFLDLWPNRKESVYTFREPMYRDQNYGPLRKARYILEPINEFGGDDHLHGCFERHIEAAKEMTEPAVVEHGEGFGNATELCGFSLHFFDLLFALAWKPQTVDVESFLRDTALRRYGTQYAEKALPALRSLHRAVYSELDSSHARYQKRCYLMRVQRRLVPTAESLAVTDALTDYAETMLALPGASENRAIGRDLFDVLRQYITEFFNMHLQRMFEIFLTRAGKEQKTLHASFDWHAMLLEELLGCLEEMTAEDAESYVETMVARYQGRASDPDVSGADTRIPDFRAWMRDLGTTFVGTIPNLVDYPSRDYVELIRGYYHTRIRACVERLRELLDDGGETNPVAVDNSLEERYHVAEQCWLTEGYPVTDDCRAAHLPLGEAARRAWNRLSALDLREDLPTEETAREVSERADIFASYSEDTELKQERSWTTENPFASGEEEA</sequence>
<keyword evidence="1" id="KW-0378">Hydrolase</keyword>
<organism evidence="5 6">
    <name type="scientific">Candidatus Caccousia avicola</name>
    <dbReference type="NCBI Taxonomy" id="2840721"/>
    <lineage>
        <taxon>Bacteria</taxon>
        <taxon>Bacillati</taxon>
        <taxon>Bacillota</taxon>
        <taxon>Clostridia</taxon>
        <taxon>Eubacteriales</taxon>
        <taxon>Oscillospiraceae</taxon>
        <taxon>Oscillospiraceae incertae sedis</taxon>
        <taxon>Candidatus Caccousia</taxon>
    </lineage>
</organism>
<evidence type="ECO:0000256" key="2">
    <source>
        <dbReference type="SAM" id="MobiDB-lite"/>
    </source>
</evidence>
<evidence type="ECO:0000259" key="4">
    <source>
        <dbReference type="Pfam" id="PF12972"/>
    </source>
</evidence>
<protein>
    <submittedName>
        <fullName evidence="5">Alpha-N-acetylglucosaminidase C-terminal domain-containing protein</fullName>
    </submittedName>
</protein>
<proteinExistence type="predicted"/>
<evidence type="ECO:0000313" key="5">
    <source>
        <dbReference type="EMBL" id="HIR46355.1"/>
    </source>
</evidence>